<keyword evidence="3" id="KW-1185">Reference proteome</keyword>
<reference evidence="2 3" key="1">
    <citation type="submission" date="2019-02" db="EMBL/GenBank/DDBJ databases">
        <title>Deep-cultivation of Planctomycetes and their phenomic and genomic characterization uncovers novel biology.</title>
        <authorList>
            <person name="Wiegand S."/>
            <person name="Jogler M."/>
            <person name="Boedeker C."/>
            <person name="Pinto D."/>
            <person name="Vollmers J."/>
            <person name="Rivas-Marin E."/>
            <person name="Kohn T."/>
            <person name="Peeters S.H."/>
            <person name="Heuer A."/>
            <person name="Rast P."/>
            <person name="Oberbeckmann S."/>
            <person name="Bunk B."/>
            <person name="Jeske O."/>
            <person name="Meyerdierks A."/>
            <person name="Storesund J.E."/>
            <person name="Kallscheuer N."/>
            <person name="Luecker S."/>
            <person name="Lage O.M."/>
            <person name="Pohl T."/>
            <person name="Merkel B.J."/>
            <person name="Hornburger P."/>
            <person name="Mueller R.-W."/>
            <person name="Bruemmer F."/>
            <person name="Labrenz M."/>
            <person name="Spormann A.M."/>
            <person name="Op den Camp H."/>
            <person name="Overmann J."/>
            <person name="Amann R."/>
            <person name="Jetten M.S.M."/>
            <person name="Mascher T."/>
            <person name="Medema M.H."/>
            <person name="Devos D.P."/>
            <person name="Kaster A.-K."/>
            <person name="Ovreas L."/>
            <person name="Rohde M."/>
            <person name="Galperin M.Y."/>
            <person name="Jogler C."/>
        </authorList>
    </citation>
    <scope>NUCLEOTIDE SEQUENCE [LARGE SCALE GENOMIC DNA]</scope>
    <source>
        <strain evidence="2 3">Pan181</strain>
    </source>
</reference>
<accession>A0A518ARM4</accession>
<dbReference type="KEGG" id="amuc:Pan181_35810"/>
<proteinExistence type="predicted"/>
<dbReference type="Proteomes" id="UP000315750">
    <property type="component" value="Chromosome"/>
</dbReference>
<protein>
    <submittedName>
        <fullName evidence="2">Uncharacterized protein</fullName>
    </submittedName>
</protein>
<dbReference type="OrthoDB" id="9894728at2"/>
<dbReference type="RefSeq" id="WP_145248486.1">
    <property type="nucleotide sequence ID" value="NZ_CP036278.1"/>
</dbReference>
<feature type="transmembrane region" description="Helical" evidence="1">
    <location>
        <begin position="73"/>
        <end position="93"/>
    </location>
</feature>
<dbReference type="EMBL" id="CP036278">
    <property type="protein sequence ID" value="QDU57366.1"/>
    <property type="molecule type" value="Genomic_DNA"/>
</dbReference>
<dbReference type="AlphaFoldDB" id="A0A518ARM4"/>
<keyword evidence="1" id="KW-1133">Transmembrane helix</keyword>
<gene>
    <name evidence="2" type="ORF">Pan181_35810</name>
</gene>
<evidence type="ECO:0000256" key="1">
    <source>
        <dbReference type="SAM" id="Phobius"/>
    </source>
</evidence>
<keyword evidence="1" id="KW-0472">Membrane</keyword>
<organism evidence="2 3">
    <name type="scientific">Aeoliella mucimassa</name>
    <dbReference type="NCBI Taxonomy" id="2527972"/>
    <lineage>
        <taxon>Bacteria</taxon>
        <taxon>Pseudomonadati</taxon>
        <taxon>Planctomycetota</taxon>
        <taxon>Planctomycetia</taxon>
        <taxon>Pirellulales</taxon>
        <taxon>Lacipirellulaceae</taxon>
        <taxon>Aeoliella</taxon>
    </lineage>
</organism>
<evidence type="ECO:0000313" key="2">
    <source>
        <dbReference type="EMBL" id="QDU57366.1"/>
    </source>
</evidence>
<evidence type="ECO:0000313" key="3">
    <source>
        <dbReference type="Proteomes" id="UP000315750"/>
    </source>
</evidence>
<name>A0A518ARM4_9BACT</name>
<keyword evidence="1" id="KW-0812">Transmembrane</keyword>
<sequence length="115" mass="13136">MSTHLGNSLLEELSHRGLRGMYFDYAGYQALRSLATVEQVQQFLDTNGYASVLATEDPVWIADGLEEAKEDQAIPWSAAFDIASFIVFPLWLLGRLRPKRRVFPSRVQRMPGHRR</sequence>